<dbReference type="OrthoDB" id="2635882at2759"/>
<name>A0A0C2XHK8_HEBCY</name>
<reference evidence="2 3" key="1">
    <citation type="submission" date="2014-04" db="EMBL/GenBank/DDBJ databases">
        <authorList>
            <consortium name="DOE Joint Genome Institute"/>
            <person name="Kuo A."/>
            <person name="Gay G."/>
            <person name="Dore J."/>
            <person name="Kohler A."/>
            <person name="Nagy L.G."/>
            <person name="Floudas D."/>
            <person name="Copeland A."/>
            <person name="Barry K.W."/>
            <person name="Cichocki N."/>
            <person name="Veneault-Fourrey C."/>
            <person name="LaButti K."/>
            <person name="Lindquist E.A."/>
            <person name="Lipzen A."/>
            <person name="Lundell T."/>
            <person name="Morin E."/>
            <person name="Murat C."/>
            <person name="Sun H."/>
            <person name="Tunlid A."/>
            <person name="Henrissat B."/>
            <person name="Grigoriev I.V."/>
            <person name="Hibbett D.S."/>
            <person name="Martin F."/>
            <person name="Nordberg H.P."/>
            <person name="Cantor M.N."/>
            <person name="Hua S.X."/>
        </authorList>
    </citation>
    <scope>NUCLEOTIDE SEQUENCE [LARGE SCALE GENOMIC DNA]</scope>
    <source>
        <strain evidence="3">h7</strain>
    </source>
</reference>
<feature type="region of interest" description="Disordered" evidence="1">
    <location>
        <begin position="24"/>
        <end position="82"/>
    </location>
</feature>
<keyword evidence="3" id="KW-1185">Reference proteome</keyword>
<organism evidence="2 3">
    <name type="scientific">Hebeloma cylindrosporum</name>
    <dbReference type="NCBI Taxonomy" id="76867"/>
    <lineage>
        <taxon>Eukaryota</taxon>
        <taxon>Fungi</taxon>
        <taxon>Dikarya</taxon>
        <taxon>Basidiomycota</taxon>
        <taxon>Agaricomycotina</taxon>
        <taxon>Agaricomycetes</taxon>
        <taxon>Agaricomycetidae</taxon>
        <taxon>Agaricales</taxon>
        <taxon>Agaricineae</taxon>
        <taxon>Hymenogastraceae</taxon>
        <taxon>Hebeloma</taxon>
    </lineage>
</organism>
<reference evidence="3" key="2">
    <citation type="submission" date="2015-01" db="EMBL/GenBank/DDBJ databases">
        <title>Evolutionary Origins and Diversification of the Mycorrhizal Mutualists.</title>
        <authorList>
            <consortium name="DOE Joint Genome Institute"/>
            <consortium name="Mycorrhizal Genomics Consortium"/>
            <person name="Kohler A."/>
            <person name="Kuo A."/>
            <person name="Nagy L.G."/>
            <person name="Floudas D."/>
            <person name="Copeland A."/>
            <person name="Barry K.W."/>
            <person name="Cichocki N."/>
            <person name="Veneault-Fourrey C."/>
            <person name="LaButti K."/>
            <person name="Lindquist E.A."/>
            <person name="Lipzen A."/>
            <person name="Lundell T."/>
            <person name="Morin E."/>
            <person name="Murat C."/>
            <person name="Riley R."/>
            <person name="Ohm R."/>
            <person name="Sun H."/>
            <person name="Tunlid A."/>
            <person name="Henrissat B."/>
            <person name="Grigoriev I.V."/>
            <person name="Hibbett D.S."/>
            <person name="Martin F."/>
        </authorList>
    </citation>
    <scope>NUCLEOTIDE SEQUENCE [LARGE SCALE GENOMIC DNA]</scope>
    <source>
        <strain evidence="3">h7</strain>
    </source>
</reference>
<evidence type="ECO:0000313" key="2">
    <source>
        <dbReference type="EMBL" id="KIM37348.1"/>
    </source>
</evidence>
<evidence type="ECO:0000313" key="3">
    <source>
        <dbReference type="Proteomes" id="UP000053424"/>
    </source>
</evidence>
<dbReference type="AlphaFoldDB" id="A0A0C2XHK8"/>
<proteinExistence type="predicted"/>
<protein>
    <submittedName>
        <fullName evidence="2">Uncharacterized protein</fullName>
    </submittedName>
</protein>
<dbReference type="EMBL" id="KN831798">
    <property type="protein sequence ID" value="KIM37348.1"/>
    <property type="molecule type" value="Genomic_DNA"/>
</dbReference>
<feature type="region of interest" description="Disordered" evidence="1">
    <location>
        <begin position="132"/>
        <end position="189"/>
    </location>
</feature>
<feature type="compositionally biased region" description="Polar residues" evidence="1">
    <location>
        <begin position="167"/>
        <end position="177"/>
    </location>
</feature>
<feature type="region of interest" description="Disordered" evidence="1">
    <location>
        <begin position="98"/>
        <end position="119"/>
    </location>
</feature>
<feature type="compositionally biased region" description="Polar residues" evidence="1">
    <location>
        <begin position="64"/>
        <end position="73"/>
    </location>
</feature>
<dbReference type="HOGENOM" id="CLU_1030755_0_0_1"/>
<feature type="compositionally biased region" description="Polar residues" evidence="1">
    <location>
        <begin position="136"/>
        <end position="150"/>
    </location>
</feature>
<accession>A0A0C2XHK8</accession>
<evidence type="ECO:0000256" key="1">
    <source>
        <dbReference type="SAM" id="MobiDB-lite"/>
    </source>
</evidence>
<gene>
    <name evidence="2" type="ORF">M413DRAFT_448629</name>
</gene>
<sequence length="282" mass="31673">MQAPNAVRGYSEFFTSGFRAVTTRCSTSSRRNSLEVAPTPPPSPTVRRTLLDITQRRRRPASMLIQSATTKPTPNEKARGRSSFGYFSSRLFVRKPWTSNNDENSRVSSSSRRSSRSRFFDRSSDSIHEVWVTAGGPSTPSAPNGSSALHQNIDPFDYSPEARSTFIDLSSDNSPTETPKGESFLSFTGSSSNRSSHIFTRRERPTSIHTMPLPSRSRRSSIQYCPPVATLFATQEKSDFFLISEEEPSLAAEPIFEDLEWDAPAKMDWRQFHIDLLTDDTQ</sequence>
<dbReference type="Proteomes" id="UP000053424">
    <property type="component" value="Unassembled WGS sequence"/>
</dbReference>